<evidence type="ECO:0000313" key="1">
    <source>
        <dbReference type="Proteomes" id="UP000036681"/>
    </source>
</evidence>
<accession>A0A0M3I817</accession>
<organism evidence="1 2">
    <name type="scientific">Ascaris lumbricoides</name>
    <name type="common">Giant roundworm</name>
    <dbReference type="NCBI Taxonomy" id="6252"/>
    <lineage>
        <taxon>Eukaryota</taxon>
        <taxon>Metazoa</taxon>
        <taxon>Ecdysozoa</taxon>
        <taxon>Nematoda</taxon>
        <taxon>Chromadorea</taxon>
        <taxon>Rhabditida</taxon>
        <taxon>Spirurina</taxon>
        <taxon>Ascaridomorpha</taxon>
        <taxon>Ascaridoidea</taxon>
        <taxon>Ascarididae</taxon>
        <taxon>Ascaris</taxon>
    </lineage>
</organism>
<keyword evidence="1" id="KW-1185">Reference proteome</keyword>
<protein>
    <submittedName>
        <fullName evidence="2">MltR family transcriptional regulator</fullName>
    </submittedName>
</protein>
<reference evidence="2" key="1">
    <citation type="submission" date="2017-02" db="UniProtKB">
        <authorList>
            <consortium name="WormBaseParasite"/>
        </authorList>
    </citation>
    <scope>IDENTIFICATION</scope>
</reference>
<dbReference type="Proteomes" id="UP000036681">
    <property type="component" value="Unplaced"/>
</dbReference>
<evidence type="ECO:0000313" key="2">
    <source>
        <dbReference type="WBParaSite" id="ALUE_0001342201-mRNA-1"/>
    </source>
</evidence>
<dbReference type="AlphaFoldDB" id="A0A0M3I817"/>
<proteinExistence type="predicted"/>
<name>A0A0M3I817_ASCLU</name>
<dbReference type="WBParaSite" id="ALUE_0001342201-mRNA-1">
    <property type="protein sequence ID" value="ALUE_0001342201-mRNA-1"/>
    <property type="gene ID" value="ALUE_0001342201"/>
</dbReference>
<sequence length="40" mass="4492">MASSCLLLSATENRRSHEYTSADANLNHLRIGVISTQFQR</sequence>